<proteinExistence type="predicted"/>
<sequence length="361" mass="42443">MKDLRALALYLPQFHPVPENDEWWGKGFTEWTNVAKSRPKFPGHNQPQLPADLGFYDLRVPETRDLQAAMAQQYGIHGFIYYHYWFNGRRILNRPFDEVLASGKPDFPFCLCWANENWTRRWDGYDKEILLKQEYGEQDDLEHIRSLAPAFADPRYIRVDGKPLFIVYRSEAFPDIRRTLDTWRNEAMRLGIGELYLVRMESFLRDVNPHEMGFDAAFDFQPFHASPPARELGELPGRLLNKLKIKTSGYYTNSVYKYENFINHMMARPGADYKRFPGVTPDWDNSARRKRDAFILTGSTPELYGKWLQHTVQHFTPYSPQENFIVINAWNEWAEGNHLEPDMKWGRKYLEATARALGVAY</sequence>
<accession>A0A927BA65</accession>
<gene>
    <name evidence="1" type="ORF">IC235_00815</name>
</gene>
<comment type="caution">
    <text evidence="1">The sequence shown here is derived from an EMBL/GenBank/DDBJ whole genome shotgun (WGS) entry which is preliminary data.</text>
</comment>
<keyword evidence="2" id="KW-1185">Reference proteome</keyword>
<name>A0A927BA65_9BACT</name>
<dbReference type="GO" id="GO:0016787">
    <property type="term" value="F:hydrolase activity"/>
    <property type="evidence" value="ECO:0007669"/>
    <property type="project" value="UniProtKB-KW"/>
</dbReference>
<evidence type="ECO:0000313" key="1">
    <source>
        <dbReference type="EMBL" id="MBD2766429.1"/>
    </source>
</evidence>
<dbReference type="Gene3D" id="3.20.20.80">
    <property type="entry name" value="Glycosidases"/>
    <property type="match status" value="1"/>
</dbReference>
<keyword evidence="1" id="KW-0378">Hydrolase</keyword>
<dbReference type="EMBL" id="JACXAD010000001">
    <property type="protein sequence ID" value="MBD2766429.1"/>
    <property type="molecule type" value="Genomic_DNA"/>
</dbReference>
<organism evidence="1 2">
    <name type="scientific">Hymenobacter montanus</name>
    <dbReference type="NCBI Taxonomy" id="2771359"/>
    <lineage>
        <taxon>Bacteria</taxon>
        <taxon>Pseudomonadati</taxon>
        <taxon>Bacteroidota</taxon>
        <taxon>Cytophagia</taxon>
        <taxon>Cytophagales</taxon>
        <taxon>Hymenobacteraceae</taxon>
        <taxon>Hymenobacter</taxon>
    </lineage>
</organism>
<dbReference type="CDD" id="cd11579">
    <property type="entry name" value="Glyco_tran_WbsX"/>
    <property type="match status" value="1"/>
</dbReference>
<dbReference type="PANTHER" id="PTHR41244:SF1">
    <property type="entry name" value="GLYCOSYLTRANSFERASE"/>
    <property type="match status" value="1"/>
</dbReference>
<dbReference type="RefSeq" id="WP_191003255.1">
    <property type="nucleotide sequence ID" value="NZ_JACXAD010000001.1"/>
</dbReference>
<dbReference type="Pfam" id="PF14307">
    <property type="entry name" value="Glyco_tran_WbsX"/>
    <property type="match status" value="1"/>
</dbReference>
<evidence type="ECO:0000313" key="2">
    <source>
        <dbReference type="Proteomes" id="UP000612233"/>
    </source>
</evidence>
<dbReference type="InterPro" id="IPR032719">
    <property type="entry name" value="WbsX"/>
</dbReference>
<dbReference type="PANTHER" id="PTHR41244">
    <property type="entry name" value="RHAMNAN SYNTHESIS F"/>
    <property type="match status" value="1"/>
</dbReference>
<protein>
    <submittedName>
        <fullName evidence="1">Glycoside hydrolase family 99-like domain-containing protein</fullName>
    </submittedName>
</protein>
<reference evidence="1" key="1">
    <citation type="submission" date="2020-09" db="EMBL/GenBank/DDBJ databases">
        <authorList>
            <person name="Kim M.K."/>
        </authorList>
    </citation>
    <scope>NUCLEOTIDE SEQUENCE</scope>
    <source>
        <strain evidence="1">BT664</strain>
    </source>
</reference>
<dbReference type="AlphaFoldDB" id="A0A927BA65"/>
<dbReference type="Proteomes" id="UP000612233">
    <property type="component" value="Unassembled WGS sequence"/>
</dbReference>